<evidence type="ECO:0000256" key="6">
    <source>
        <dbReference type="ARBA" id="ARBA00022737"/>
    </source>
</evidence>
<name>A0AAE1DMS0_9GAST</name>
<gene>
    <name evidence="18" type="ORF">RRG08_046769</name>
</gene>
<keyword evidence="3" id="KW-0433">Leucine-rich repeat</keyword>
<dbReference type="GO" id="GO:0005886">
    <property type="term" value="C:plasma membrane"/>
    <property type="evidence" value="ECO:0007669"/>
    <property type="project" value="TreeGrafter"/>
</dbReference>
<keyword evidence="4 13" id="KW-0812">Transmembrane</keyword>
<protein>
    <recommendedName>
        <fullName evidence="20">Adhesion G protein-coupled receptor A3</fullName>
    </recommendedName>
</protein>
<comment type="similarity">
    <text evidence="2">Belongs to the G-protein coupled receptor 2 family. Adhesion G-protein coupled receptor (ADGR) subfamily.</text>
</comment>
<dbReference type="InterPro" id="IPR003591">
    <property type="entry name" value="Leu-rich_rpt_typical-subtyp"/>
</dbReference>
<dbReference type="SMART" id="SM00409">
    <property type="entry name" value="IG"/>
    <property type="match status" value="1"/>
</dbReference>
<dbReference type="InterPro" id="IPR036179">
    <property type="entry name" value="Ig-like_dom_sf"/>
</dbReference>
<feature type="compositionally biased region" description="Low complexity" evidence="12">
    <location>
        <begin position="711"/>
        <end position="722"/>
    </location>
</feature>
<evidence type="ECO:0000256" key="9">
    <source>
        <dbReference type="ARBA" id="ARBA00023157"/>
    </source>
</evidence>
<evidence type="ECO:0000256" key="4">
    <source>
        <dbReference type="ARBA" id="ARBA00022692"/>
    </source>
</evidence>
<feature type="compositionally biased region" description="Basic and acidic residues" evidence="12">
    <location>
        <begin position="1800"/>
        <end position="1820"/>
    </location>
</feature>
<keyword evidence="5" id="KW-0732">Signal</keyword>
<evidence type="ECO:0000256" key="10">
    <source>
        <dbReference type="ARBA" id="ARBA00023170"/>
    </source>
</evidence>
<feature type="transmembrane region" description="Helical" evidence="13">
    <location>
        <begin position="1246"/>
        <end position="1269"/>
    </location>
</feature>
<feature type="compositionally biased region" description="Low complexity" evidence="12">
    <location>
        <begin position="1506"/>
        <end position="1524"/>
    </location>
</feature>
<keyword evidence="10" id="KW-0675">Receptor</keyword>
<dbReference type="Pfam" id="PF01825">
    <property type="entry name" value="GPS"/>
    <property type="match status" value="1"/>
</dbReference>
<feature type="compositionally biased region" description="Low complexity" evidence="12">
    <location>
        <begin position="1713"/>
        <end position="1732"/>
    </location>
</feature>
<feature type="domain" description="Ig-like" evidence="17">
    <location>
        <begin position="253"/>
        <end position="351"/>
    </location>
</feature>
<dbReference type="GO" id="GO:0007166">
    <property type="term" value="P:cell surface receptor signaling pathway"/>
    <property type="evidence" value="ECO:0007669"/>
    <property type="project" value="InterPro"/>
</dbReference>
<dbReference type="Pfam" id="PF26588">
    <property type="entry name" value="GAIN_ADGRA3"/>
    <property type="match status" value="1"/>
</dbReference>
<dbReference type="Gene3D" id="1.20.1070.10">
    <property type="entry name" value="Rhodopsin 7-helix transmembrane proteins"/>
    <property type="match status" value="1"/>
</dbReference>
<dbReference type="PROSITE" id="PS50227">
    <property type="entry name" value="G_PROTEIN_RECEP_F2_3"/>
    <property type="match status" value="1"/>
</dbReference>
<dbReference type="InterPro" id="IPR032675">
    <property type="entry name" value="LRR_dom_sf"/>
</dbReference>
<dbReference type="EMBL" id="JAWDGP010003248">
    <property type="protein sequence ID" value="KAK3776102.1"/>
    <property type="molecule type" value="Genomic_DNA"/>
</dbReference>
<dbReference type="PROSITE" id="PS50835">
    <property type="entry name" value="IG_LIKE"/>
    <property type="match status" value="1"/>
</dbReference>
<dbReference type="PROSITE" id="PS51450">
    <property type="entry name" value="LRR"/>
    <property type="match status" value="2"/>
</dbReference>
<feature type="domain" description="G-protein coupled receptors family 2 profile 1" evidence="15">
    <location>
        <begin position="334"/>
        <end position="420"/>
    </location>
</feature>
<dbReference type="PANTHER" id="PTHR45930">
    <property type="entry name" value="G-PROTEIN COUPLED RECEPTOR 124-LIKE PROTEIN"/>
    <property type="match status" value="1"/>
</dbReference>
<evidence type="ECO:0000256" key="3">
    <source>
        <dbReference type="ARBA" id="ARBA00022614"/>
    </source>
</evidence>
<dbReference type="Gene3D" id="2.60.220.50">
    <property type="match status" value="1"/>
</dbReference>
<organism evidence="18 19">
    <name type="scientific">Elysia crispata</name>
    <name type="common">lettuce slug</name>
    <dbReference type="NCBI Taxonomy" id="231223"/>
    <lineage>
        <taxon>Eukaryota</taxon>
        <taxon>Metazoa</taxon>
        <taxon>Spiralia</taxon>
        <taxon>Lophotrochozoa</taxon>
        <taxon>Mollusca</taxon>
        <taxon>Gastropoda</taxon>
        <taxon>Heterobranchia</taxon>
        <taxon>Euthyneura</taxon>
        <taxon>Panpulmonata</taxon>
        <taxon>Sacoglossa</taxon>
        <taxon>Placobranchoidea</taxon>
        <taxon>Plakobranchidae</taxon>
        <taxon>Elysia</taxon>
    </lineage>
</organism>
<dbReference type="Pfam" id="PF07679">
    <property type="entry name" value="I-set"/>
    <property type="match status" value="1"/>
</dbReference>
<dbReference type="PANTHER" id="PTHR45930:SF4">
    <property type="entry name" value="ADHESION G PROTEIN-COUPLED RECEPTOR A3"/>
    <property type="match status" value="1"/>
</dbReference>
<sequence>MARRRERRYRVMSVLLFGHAQFVMAVHGHSMPFIFSLAVFALVLLSLCDACVSPPSCHCTTLGSAKRPRGRKVDCSEQPTPFKTLTGITFPLDAVTLDLSFNRLVQLKQGSFIQLSKLKRLGLDNNRISLIEAGTFEGLQNLKRLDLSNNKIGAVNSNMFSGLPNLVKLYLSGNLISTIPDGTFNDLRSLKKISFNSPVLQCDCYLKKVLRWSQVRDIRIVDTECALPNKLKGRSVGDLRRRELVCNRDFQLKVFDIRPSESQLVFQGDKLPFDCYASRAPGRMKIAWFRSGHMVTTNSSLGVSVYTSRNSDQTIVNHKLVVEKLDSSHAGEWSCVVTTSSGNHTRTVTVDVRVPDVVLECPAVQNRTAKGVYRWEQSVSGLVATQPCLSSSQPGALATHTCGRDGYWTALNISACDFTKDITRKLSRFSKADIETVDVPTMTYGVRKALVTAAQKREVMDSFDVFYVTKIMATLLPFSDDNAEVATLLVNMVSNVSSLSPAVLSSAQVETKSPARMVMMLEAMGQHMQPQPQPEGLYPQPVKPQNLLPQQLGLWSGMSQNVLMVVMDREETLTKGVSCLLKEQHGQAGVKKLDSEEDSKQRTFVGSKFSCRKDISNTDGSLYVHIPAIFKKPKLEEDLSVSVSENDDDQKSDTTSDVRNVNDTFLTEHFNSSLEFHNSSQPLDSQDAPLPFLAAPSDTSATSKSKPGPPVSALSLSPLSSSSHDKKGQQLSPLLSSPESYHSFSLTDEQLAALNISSKYLSKFPNSLNISSVDLPQSSFTPKHLFPVASSSIFLSRGPNPPRRKNIYLLIYSTGRLFPVLQSDLGDPAFRQGNWTVISPVVGISLGAQDVASKNLSEPIVITFKVLDPRRPMKVAFFDFTDINGYGGWRTDGCRIVSKNGSLVTVHIDHLSNFALLQDLSVVLRLASFPMEPVIYAGSGICILCMLVVISTYISCYGTIGIPKKVKHAVINVCLSTLFMLGVFIAGINRTNMELPCQIAGICIHYFTLCAVFWITLTSNITYKKFLKASQPPEPPTELGPMPLPPKPILQFYFVGYGVPLIICGITAAVNLHFYSGMKYCFLEWEPSLGAFYAPVTLLVAWNLILFMRISCVVRSTPDLSSEATNESDQDIHTNEIELIPSQPDTITTVSNYRNSNNHHNNNNNHTSSHNFSNGGLGYRGRFSRASTEDTEEDAVSIVSIPDQERRPITQLRSLVAILFLFIVMWMCGALAIAKPFHRIIPSQELIFSYAYGAMSTLFGLFLVCYFCLTRKDWRLSGKRKFGFAPPEAYTVPMEVTELSPPLEETVPAQPQANGNVIKSNSNTNLSLYSQKSSNITKAYNMKNNSKQSNINLVIPNSSEISFGSTQESYPNFYNPRQNGAAKKFWQKHRHHSKIMNKDINRDLNSSLTDNNSVSEINHHDRRQRPPSSQGGTSSDANTHLSIEIQIQAKDIPVHINNNNQNPGMAGSSCGAISLEHNTHPAVSRSSISPEKERQVASANPPSHPSSPHLQQQLQQLPQQRSPSTNSLGTGIHPSAFTPVQPRSSSNLAGQQQSSLDGNTTNNINQGIDDENREGARREGSVPRTPLQAQDLEQGPTRKEQTISESGSRPPNPGVAWNPYPGHHLPPLPPSHHQPIHQQHAYTFTPPPPAHSNNQHYGFDYPPSMAPMNPHVYSMSYPSPAPHGSISPSAAFGPTPMYNIPPSPYVVQPGQTRVPVQSRSPVSCSSQSQTNQRQHRRRRSSGHNSSHPISGGDSSDSSKPRQKQSQKESNSSPGRSVTYAEHSPVVSDSQAYIPQPLPLNDKRQPGKAHSVDSDHHSDPTHRKKHHRSDRMSKNKLANKQRSLGWDEQFKGRPSKVNYVYVNHMYRDKVMHKLIKQASESDELASKAFWLPRSASEYERLTQKGFCNMAEDTSSSSEDEDSLDDNVWIKQSSGSDFHKKETSV</sequence>
<evidence type="ECO:0000313" key="18">
    <source>
        <dbReference type="EMBL" id="KAK3776102.1"/>
    </source>
</evidence>
<feature type="compositionally biased region" description="Polar residues" evidence="12">
    <location>
        <begin position="1426"/>
        <end position="1437"/>
    </location>
</feature>
<dbReference type="InterPro" id="IPR000832">
    <property type="entry name" value="GPCR_2_secretin-like"/>
</dbReference>
<dbReference type="InterPro" id="IPR000203">
    <property type="entry name" value="GPS"/>
</dbReference>
<feature type="transmembrane region" description="Helical" evidence="13">
    <location>
        <begin position="999"/>
        <end position="1017"/>
    </location>
</feature>
<evidence type="ECO:0000256" key="5">
    <source>
        <dbReference type="ARBA" id="ARBA00022729"/>
    </source>
</evidence>
<accession>A0AAE1DMS0</accession>
<dbReference type="PROSITE" id="PS50261">
    <property type="entry name" value="G_PROTEIN_RECEP_F2_4"/>
    <property type="match status" value="1"/>
</dbReference>
<reference evidence="18" key="1">
    <citation type="journal article" date="2023" name="G3 (Bethesda)">
        <title>A reference genome for the long-term kleptoplast-retaining sea slug Elysia crispata morphotype clarki.</title>
        <authorList>
            <person name="Eastman K.E."/>
            <person name="Pendleton A.L."/>
            <person name="Shaikh M.A."/>
            <person name="Suttiyut T."/>
            <person name="Ogas R."/>
            <person name="Tomko P."/>
            <person name="Gavelis G."/>
            <person name="Widhalm J.R."/>
            <person name="Wisecaver J.H."/>
        </authorList>
    </citation>
    <scope>NUCLEOTIDE SEQUENCE</scope>
    <source>
        <strain evidence="18">ECLA1</strain>
    </source>
</reference>
<evidence type="ECO:0000259" key="16">
    <source>
        <dbReference type="PROSITE" id="PS50261"/>
    </source>
</evidence>
<feature type="region of interest" description="Disordered" evidence="12">
    <location>
        <begin position="1396"/>
        <end position="1437"/>
    </location>
</feature>
<dbReference type="Proteomes" id="UP001283361">
    <property type="component" value="Unassembled WGS sequence"/>
</dbReference>
<feature type="compositionally biased region" description="Polar residues" evidence="12">
    <location>
        <begin position="1403"/>
        <end position="1416"/>
    </location>
</feature>
<dbReference type="InterPro" id="IPR057244">
    <property type="entry name" value="GAIN_B"/>
</dbReference>
<dbReference type="InterPro" id="IPR007110">
    <property type="entry name" value="Ig-like_dom"/>
</dbReference>
<evidence type="ECO:0000259" key="15">
    <source>
        <dbReference type="PROSITE" id="PS50227"/>
    </source>
</evidence>
<evidence type="ECO:0000256" key="11">
    <source>
        <dbReference type="ARBA" id="ARBA00023319"/>
    </source>
</evidence>
<dbReference type="InterPro" id="IPR051963">
    <property type="entry name" value="Adhesion_GPCR_A"/>
</dbReference>
<keyword evidence="11" id="KW-0393">Immunoglobulin domain</keyword>
<evidence type="ECO:0000256" key="7">
    <source>
        <dbReference type="ARBA" id="ARBA00022989"/>
    </source>
</evidence>
<evidence type="ECO:0000313" key="19">
    <source>
        <dbReference type="Proteomes" id="UP001283361"/>
    </source>
</evidence>
<dbReference type="InterPro" id="IPR003599">
    <property type="entry name" value="Ig_sub"/>
</dbReference>
<comment type="caution">
    <text evidence="18">The sequence shown here is derived from an EMBL/GenBank/DDBJ whole genome shotgun (WGS) entry which is preliminary data.</text>
</comment>
<dbReference type="SMART" id="SM00303">
    <property type="entry name" value="GPS"/>
    <property type="match status" value="1"/>
</dbReference>
<evidence type="ECO:0000256" key="2">
    <source>
        <dbReference type="ARBA" id="ARBA00007343"/>
    </source>
</evidence>
<feature type="compositionally biased region" description="Polar residues" evidence="12">
    <location>
        <begin position="1541"/>
        <end position="1566"/>
    </location>
</feature>
<dbReference type="InterPro" id="IPR013783">
    <property type="entry name" value="Ig-like_fold"/>
</dbReference>
<feature type="region of interest" description="Disordered" evidence="12">
    <location>
        <begin position="641"/>
        <end position="660"/>
    </location>
</feature>
<evidence type="ECO:0000256" key="1">
    <source>
        <dbReference type="ARBA" id="ARBA00004141"/>
    </source>
</evidence>
<keyword evidence="8 13" id="KW-0472">Membrane</keyword>
<evidence type="ECO:0000256" key="12">
    <source>
        <dbReference type="SAM" id="MobiDB-lite"/>
    </source>
</evidence>
<dbReference type="InterPro" id="IPR001611">
    <property type="entry name" value="Leu-rich_rpt"/>
</dbReference>
<keyword evidence="7 13" id="KW-1133">Transmembrane helix</keyword>
<dbReference type="SMART" id="SM00369">
    <property type="entry name" value="LRR_TYP"/>
    <property type="match status" value="3"/>
</dbReference>
<proteinExistence type="inferred from homology"/>
<dbReference type="InterPro" id="IPR013098">
    <property type="entry name" value="Ig_I-set"/>
</dbReference>
<feature type="region of interest" description="Disordered" evidence="12">
    <location>
        <begin position="676"/>
        <end position="735"/>
    </location>
</feature>
<dbReference type="GO" id="GO:0004930">
    <property type="term" value="F:G protein-coupled receptor activity"/>
    <property type="evidence" value="ECO:0007669"/>
    <property type="project" value="InterPro"/>
</dbReference>
<keyword evidence="6" id="KW-0677">Repeat</keyword>
<dbReference type="Pfam" id="PF13855">
    <property type="entry name" value="LRR_8"/>
    <property type="match status" value="1"/>
</dbReference>
<feature type="region of interest" description="Disordered" evidence="12">
    <location>
        <begin position="1479"/>
        <end position="1659"/>
    </location>
</feature>
<feature type="transmembrane region" description="Helical" evidence="13">
    <location>
        <begin position="969"/>
        <end position="987"/>
    </location>
</feature>
<dbReference type="SUPFAM" id="SSF52058">
    <property type="entry name" value="L domain-like"/>
    <property type="match status" value="1"/>
</dbReference>
<feature type="transmembrane region" description="Helical" evidence="13">
    <location>
        <begin position="1215"/>
        <end position="1234"/>
    </location>
</feature>
<feature type="domain" description="GAIN-B" evidence="14">
    <location>
        <begin position="759"/>
        <end position="924"/>
    </location>
</feature>
<comment type="subcellular location">
    <subcellularLocation>
        <location evidence="1">Membrane</location>
        <topology evidence="1">Multi-pass membrane protein</topology>
    </subcellularLocation>
</comment>
<feature type="region of interest" description="Disordered" evidence="12">
    <location>
        <begin position="1703"/>
        <end position="1848"/>
    </location>
</feature>
<evidence type="ECO:0000256" key="8">
    <source>
        <dbReference type="ARBA" id="ARBA00023136"/>
    </source>
</evidence>
<dbReference type="InterPro" id="IPR058808">
    <property type="entry name" value="GAIN_ADGRA2/3"/>
</dbReference>
<keyword evidence="9" id="KW-1015">Disulfide bond</keyword>
<keyword evidence="19" id="KW-1185">Reference proteome</keyword>
<feature type="transmembrane region" description="Helical" evidence="13">
    <location>
        <begin position="1090"/>
        <end position="1108"/>
    </location>
</feature>
<evidence type="ECO:0000256" key="13">
    <source>
        <dbReference type="SAM" id="Phobius"/>
    </source>
</evidence>
<dbReference type="InterPro" id="IPR017981">
    <property type="entry name" value="GPCR_2-like_7TM"/>
</dbReference>
<dbReference type="Gene3D" id="3.80.10.10">
    <property type="entry name" value="Ribonuclease Inhibitor"/>
    <property type="match status" value="1"/>
</dbReference>
<dbReference type="InterPro" id="IPR046338">
    <property type="entry name" value="GAIN_dom_sf"/>
</dbReference>
<evidence type="ECO:0000259" key="17">
    <source>
        <dbReference type="PROSITE" id="PS50835"/>
    </source>
</evidence>
<feature type="transmembrane region" description="Helical" evidence="13">
    <location>
        <begin position="1052"/>
        <end position="1070"/>
    </location>
</feature>
<feature type="transmembrane region" description="Helical" evidence="13">
    <location>
        <begin position="934"/>
        <end position="957"/>
    </location>
</feature>
<dbReference type="InterPro" id="IPR001879">
    <property type="entry name" value="GPCR_2_extracellular_dom"/>
</dbReference>
<evidence type="ECO:0008006" key="20">
    <source>
        <dbReference type="Google" id="ProtNLM"/>
    </source>
</evidence>
<dbReference type="Gene3D" id="2.60.40.10">
    <property type="entry name" value="Immunoglobulins"/>
    <property type="match status" value="1"/>
</dbReference>
<evidence type="ECO:0000259" key="14">
    <source>
        <dbReference type="PROSITE" id="PS50221"/>
    </source>
</evidence>
<feature type="domain" description="G-protein coupled receptors family 2 profile 2" evidence="16">
    <location>
        <begin position="931"/>
        <end position="1271"/>
    </location>
</feature>
<dbReference type="PROSITE" id="PS50221">
    <property type="entry name" value="GAIN_B"/>
    <property type="match status" value="1"/>
</dbReference>
<dbReference type="Pfam" id="PF00002">
    <property type="entry name" value="7tm_2"/>
    <property type="match status" value="1"/>
</dbReference>
<dbReference type="SUPFAM" id="SSF48726">
    <property type="entry name" value="Immunoglobulin"/>
    <property type="match status" value="1"/>
</dbReference>